<dbReference type="AlphaFoldDB" id="A0A918UWB2"/>
<dbReference type="Proteomes" id="UP000630936">
    <property type="component" value="Unassembled WGS sequence"/>
</dbReference>
<dbReference type="EMBL" id="BMWG01000010">
    <property type="protein sequence ID" value="GGZ38569.1"/>
    <property type="molecule type" value="Genomic_DNA"/>
</dbReference>
<accession>A0A918UWB2</accession>
<reference evidence="1" key="1">
    <citation type="journal article" date="2014" name="Int. J. Syst. Evol. Microbiol.">
        <title>Complete genome sequence of Corynebacterium casei LMG S-19264T (=DSM 44701T), isolated from a smear-ripened cheese.</title>
        <authorList>
            <consortium name="US DOE Joint Genome Institute (JGI-PGF)"/>
            <person name="Walter F."/>
            <person name="Albersmeier A."/>
            <person name="Kalinowski J."/>
            <person name="Ruckert C."/>
        </authorList>
    </citation>
    <scope>NUCLEOTIDE SEQUENCE</scope>
    <source>
        <strain evidence="1">JCM 4988</strain>
    </source>
</reference>
<name>A0A918UWB2_9ACTN</name>
<evidence type="ECO:0000313" key="1">
    <source>
        <dbReference type="EMBL" id="GGZ38569.1"/>
    </source>
</evidence>
<reference evidence="1" key="2">
    <citation type="submission" date="2020-09" db="EMBL/GenBank/DDBJ databases">
        <authorList>
            <person name="Sun Q."/>
            <person name="Ohkuma M."/>
        </authorList>
    </citation>
    <scope>NUCLEOTIDE SEQUENCE</scope>
    <source>
        <strain evidence="1">JCM 4988</strain>
    </source>
</reference>
<comment type="caution">
    <text evidence="1">The sequence shown here is derived from an EMBL/GenBank/DDBJ whole genome shotgun (WGS) entry which is preliminary data.</text>
</comment>
<gene>
    <name evidence="1" type="ORF">GCM10010387_35880</name>
</gene>
<protein>
    <submittedName>
        <fullName evidence="1">Uncharacterized protein</fullName>
    </submittedName>
</protein>
<sequence length="76" mass="8113">MQTTLLKPPLLPVPEGSVAGFEEYGSGPGRPGSAGRPAARFLRRGETIRPQYGQLSGLCAAWKRIFGVALMIGEKD</sequence>
<organism evidence="1 2">
    <name type="scientific">Streptomyces inusitatus</name>
    <dbReference type="NCBI Taxonomy" id="68221"/>
    <lineage>
        <taxon>Bacteria</taxon>
        <taxon>Bacillati</taxon>
        <taxon>Actinomycetota</taxon>
        <taxon>Actinomycetes</taxon>
        <taxon>Kitasatosporales</taxon>
        <taxon>Streptomycetaceae</taxon>
        <taxon>Streptomyces</taxon>
    </lineage>
</organism>
<keyword evidence="2" id="KW-1185">Reference proteome</keyword>
<proteinExistence type="predicted"/>
<evidence type="ECO:0000313" key="2">
    <source>
        <dbReference type="Proteomes" id="UP000630936"/>
    </source>
</evidence>